<dbReference type="AlphaFoldDB" id="A0A7Y4KVZ9"/>
<dbReference type="GO" id="GO:0046872">
    <property type="term" value="F:metal ion binding"/>
    <property type="evidence" value="ECO:0007669"/>
    <property type="project" value="UniProtKB-KW"/>
</dbReference>
<dbReference type="PIRSF" id="PIRSF037434">
    <property type="entry name" value="STHK_ChrS"/>
    <property type="match status" value="1"/>
</dbReference>
<keyword evidence="13" id="KW-0411">Iron-sulfur</keyword>
<dbReference type="InterPro" id="IPR017205">
    <property type="entry name" value="Sig_transdc_His_kinase_ChrS"/>
</dbReference>
<evidence type="ECO:0000256" key="3">
    <source>
        <dbReference type="ARBA" id="ARBA00004496"/>
    </source>
</evidence>
<evidence type="ECO:0000256" key="1">
    <source>
        <dbReference type="ARBA" id="ARBA00000085"/>
    </source>
</evidence>
<evidence type="ECO:0000256" key="8">
    <source>
        <dbReference type="ARBA" id="ARBA00022679"/>
    </source>
</evidence>
<keyword evidence="12" id="KW-0902">Two-component regulatory system</keyword>
<dbReference type="PROSITE" id="PS50109">
    <property type="entry name" value="HIS_KIN"/>
    <property type="match status" value="1"/>
</dbReference>
<dbReference type="InterPro" id="IPR005467">
    <property type="entry name" value="His_kinase_dom"/>
</dbReference>
<dbReference type="GO" id="GO:0000155">
    <property type="term" value="F:phosphorelay sensor kinase activity"/>
    <property type="evidence" value="ECO:0007669"/>
    <property type="project" value="InterPro"/>
</dbReference>
<keyword evidence="16" id="KW-1133">Transmembrane helix</keyword>
<dbReference type="SUPFAM" id="SSF55874">
    <property type="entry name" value="ATPase domain of HSP90 chaperone/DNA topoisomerase II/histidine kinase"/>
    <property type="match status" value="1"/>
</dbReference>
<dbReference type="InterPro" id="IPR003594">
    <property type="entry name" value="HATPase_dom"/>
</dbReference>
<sequence>MSRNTVSRLEFGVHLAFFLIVAGTFGRLLSLNSPLCVRVLTLSLLLCGGYAVTAWAGSWIGRGQVPLIAATTVVWTVLINVVPGPLAAVYSWLAIPLACVLLRVLPVRAAIVAIGIVTALLVSTLYRLNGDFEQFVLPAVATWATVALYARQHSDLAIRQDLLDQLQATRGELADRQHEAGVLAERARLAREIHDTITQELAGSRMLLQAADRDWDDDPAKARQYLQAVSETLGRNVTEARRLIADLTPPELDDGGLEAALEELCRRERQYGPAVELITTGARRPLSPDAETALLRTAQGALANVRDHAGADRIEVVLDWLDESLRLKITDNGAGVSGRAHAPDRGFGLPSLQQRLRALGGTLTVDSTPGHGTALTASLPAVAP</sequence>
<evidence type="ECO:0000256" key="11">
    <source>
        <dbReference type="ARBA" id="ARBA00023004"/>
    </source>
</evidence>
<evidence type="ECO:0000256" key="13">
    <source>
        <dbReference type="ARBA" id="ARBA00023014"/>
    </source>
</evidence>
<comment type="subcellular location">
    <subcellularLocation>
        <location evidence="3">Cytoplasm</location>
    </subcellularLocation>
</comment>
<keyword evidence="10 19" id="KW-0418">Kinase</keyword>
<dbReference type="InterPro" id="IPR004358">
    <property type="entry name" value="Sig_transdc_His_kin-like_C"/>
</dbReference>
<comment type="caution">
    <text evidence="19">The sequence shown here is derived from an EMBL/GenBank/DDBJ whole genome shotgun (WGS) entry which is preliminary data.</text>
</comment>
<evidence type="ECO:0000259" key="17">
    <source>
        <dbReference type="PROSITE" id="PS50109"/>
    </source>
</evidence>
<organism evidence="19 20">
    <name type="scientific">Kribbella sandramycini</name>
    <dbReference type="NCBI Taxonomy" id="60450"/>
    <lineage>
        <taxon>Bacteria</taxon>
        <taxon>Bacillati</taxon>
        <taxon>Actinomycetota</taxon>
        <taxon>Actinomycetes</taxon>
        <taxon>Propionibacteriales</taxon>
        <taxon>Kribbellaceae</taxon>
        <taxon>Kribbella</taxon>
    </lineage>
</organism>
<evidence type="ECO:0000313" key="18">
    <source>
        <dbReference type="EMBL" id="MBB6567649.1"/>
    </source>
</evidence>
<protein>
    <recommendedName>
        <fullName evidence="5">Oxygen sensor histidine kinase NreB</fullName>
        <ecNumber evidence="4">2.7.13.3</ecNumber>
    </recommendedName>
    <alternativeName>
        <fullName evidence="15">Nitrogen regulation protein B</fullName>
    </alternativeName>
</protein>
<evidence type="ECO:0000256" key="14">
    <source>
        <dbReference type="ARBA" id="ARBA00024827"/>
    </source>
</evidence>
<keyword evidence="6" id="KW-0004">4Fe-4S</keyword>
<dbReference type="EMBL" id="JACHKF010000001">
    <property type="protein sequence ID" value="MBB6567649.1"/>
    <property type="molecule type" value="Genomic_DNA"/>
</dbReference>
<dbReference type="Pfam" id="PF02518">
    <property type="entry name" value="HATPase_c"/>
    <property type="match status" value="1"/>
</dbReference>
<dbReference type="PANTHER" id="PTHR24421">
    <property type="entry name" value="NITRATE/NITRITE SENSOR PROTEIN NARX-RELATED"/>
    <property type="match status" value="1"/>
</dbReference>
<name>A0A7Y4KVZ9_9ACTN</name>
<evidence type="ECO:0000256" key="5">
    <source>
        <dbReference type="ARBA" id="ARBA00017322"/>
    </source>
</evidence>
<dbReference type="Pfam" id="PF07730">
    <property type="entry name" value="HisKA_3"/>
    <property type="match status" value="1"/>
</dbReference>
<keyword evidence="7" id="KW-0963">Cytoplasm</keyword>
<feature type="transmembrane region" description="Helical" evidence="16">
    <location>
        <begin position="67"/>
        <end position="93"/>
    </location>
</feature>
<evidence type="ECO:0000256" key="4">
    <source>
        <dbReference type="ARBA" id="ARBA00012438"/>
    </source>
</evidence>
<feature type="transmembrane region" description="Helical" evidence="16">
    <location>
        <begin position="12"/>
        <end position="30"/>
    </location>
</feature>
<reference evidence="18 21" key="2">
    <citation type="submission" date="2020-08" db="EMBL/GenBank/DDBJ databases">
        <title>Sequencing the genomes of 1000 actinobacteria strains.</title>
        <authorList>
            <person name="Klenk H.-P."/>
        </authorList>
    </citation>
    <scope>NUCLEOTIDE SEQUENCE [LARGE SCALE GENOMIC DNA]</scope>
    <source>
        <strain evidence="18 21">DSM 15626</strain>
    </source>
</reference>
<gene>
    <name evidence="18" type="ORF">HNR71_003286</name>
    <name evidence="19" type="ORF">HPO96_05780</name>
</gene>
<feature type="transmembrane region" description="Helical" evidence="16">
    <location>
        <begin position="105"/>
        <end position="126"/>
    </location>
</feature>
<dbReference type="Proteomes" id="UP000553957">
    <property type="component" value="Unassembled WGS sequence"/>
</dbReference>
<keyword evidence="11" id="KW-0408">Iron</keyword>
<comment type="catalytic activity">
    <reaction evidence="1">
        <text>ATP + protein L-histidine = ADP + protein N-phospho-L-histidine.</text>
        <dbReference type="EC" id="2.7.13.3"/>
    </reaction>
</comment>
<evidence type="ECO:0000256" key="10">
    <source>
        <dbReference type="ARBA" id="ARBA00022777"/>
    </source>
</evidence>
<accession>A0A7Y4KVZ9</accession>
<dbReference type="Gene3D" id="1.20.5.1930">
    <property type="match status" value="1"/>
</dbReference>
<evidence type="ECO:0000313" key="19">
    <source>
        <dbReference type="EMBL" id="NOL39750.1"/>
    </source>
</evidence>
<evidence type="ECO:0000256" key="16">
    <source>
        <dbReference type="SAM" id="Phobius"/>
    </source>
</evidence>
<dbReference type="RefSeq" id="WP_171671603.1">
    <property type="nucleotide sequence ID" value="NZ_BAAAGT010000003.1"/>
</dbReference>
<evidence type="ECO:0000256" key="12">
    <source>
        <dbReference type="ARBA" id="ARBA00023012"/>
    </source>
</evidence>
<dbReference type="GO" id="GO:0046983">
    <property type="term" value="F:protein dimerization activity"/>
    <property type="evidence" value="ECO:0007669"/>
    <property type="project" value="InterPro"/>
</dbReference>
<keyword evidence="16" id="KW-0472">Membrane</keyword>
<evidence type="ECO:0000256" key="15">
    <source>
        <dbReference type="ARBA" id="ARBA00030800"/>
    </source>
</evidence>
<evidence type="ECO:0000313" key="21">
    <source>
        <dbReference type="Proteomes" id="UP000553957"/>
    </source>
</evidence>
<dbReference type="PANTHER" id="PTHR24421:SF62">
    <property type="entry name" value="SENSORY TRANSDUCTION HISTIDINE KINASE"/>
    <property type="match status" value="1"/>
</dbReference>
<dbReference type="InterPro" id="IPR050482">
    <property type="entry name" value="Sensor_HK_TwoCompSys"/>
</dbReference>
<feature type="domain" description="Histidine kinase" evidence="17">
    <location>
        <begin position="188"/>
        <end position="383"/>
    </location>
</feature>
<dbReference type="InterPro" id="IPR011712">
    <property type="entry name" value="Sig_transdc_His_kin_sub3_dim/P"/>
</dbReference>
<dbReference type="Gene3D" id="3.30.565.10">
    <property type="entry name" value="Histidine kinase-like ATPase, C-terminal domain"/>
    <property type="match status" value="1"/>
</dbReference>
<dbReference type="InterPro" id="IPR036890">
    <property type="entry name" value="HATPase_C_sf"/>
</dbReference>
<evidence type="ECO:0000256" key="6">
    <source>
        <dbReference type="ARBA" id="ARBA00022485"/>
    </source>
</evidence>
<dbReference type="GO" id="GO:0005737">
    <property type="term" value="C:cytoplasm"/>
    <property type="evidence" value="ECO:0007669"/>
    <property type="project" value="UniProtKB-SubCell"/>
</dbReference>
<reference evidence="19 20" key="1">
    <citation type="submission" date="2020-05" db="EMBL/GenBank/DDBJ databases">
        <title>Genome sequence of Kribbella sandramycini ATCC 39419.</title>
        <authorList>
            <person name="Maclea K.S."/>
            <person name="Fair J.L."/>
        </authorList>
    </citation>
    <scope>NUCLEOTIDE SEQUENCE [LARGE SCALE GENOMIC DNA]</scope>
    <source>
        <strain evidence="19 20">ATCC 39419</strain>
    </source>
</reference>
<dbReference type="EMBL" id="JABJRC010000001">
    <property type="protein sequence ID" value="NOL39750.1"/>
    <property type="molecule type" value="Genomic_DNA"/>
</dbReference>
<keyword evidence="8" id="KW-0808">Transferase</keyword>
<evidence type="ECO:0000256" key="2">
    <source>
        <dbReference type="ARBA" id="ARBA00001966"/>
    </source>
</evidence>
<dbReference type="Proteomes" id="UP000534306">
    <property type="component" value="Unassembled WGS sequence"/>
</dbReference>
<comment type="function">
    <text evidence="14">Member of the two-component regulatory system NreB/NreC involved in the control of dissimilatory nitrate/nitrite reduction in response to oxygen. NreB functions as a direct oxygen sensor histidine kinase which is autophosphorylated, in the absence of oxygen, probably at the conserved histidine residue, and transfers its phosphate group probably to a conserved aspartate residue of NreC. NreB/NreC activates the expression of the nitrate (narGHJI) and nitrite (nir) reductase operons, as well as the putative nitrate transporter gene narT.</text>
</comment>
<feature type="transmembrane region" description="Helical" evidence="16">
    <location>
        <begin position="42"/>
        <end position="61"/>
    </location>
</feature>
<dbReference type="PRINTS" id="PR00344">
    <property type="entry name" value="BCTRLSENSOR"/>
</dbReference>
<dbReference type="CDD" id="cd16917">
    <property type="entry name" value="HATPase_UhpB-NarQ-NarX-like"/>
    <property type="match status" value="1"/>
</dbReference>
<dbReference type="EC" id="2.7.13.3" evidence="4"/>
<evidence type="ECO:0000256" key="9">
    <source>
        <dbReference type="ARBA" id="ARBA00022723"/>
    </source>
</evidence>
<keyword evidence="9" id="KW-0479">Metal-binding</keyword>
<keyword evidence="20" id="KW-1185">Reference proteome</keyword>
<comment type="cofactor">
    <cofactor evidence="2">
        <name>[4Fe-4S] cluster</name>
        <dbReference type="ChEBI" id="CHEBI:49883"/>
    </cofactor>
</comment>
<keyword evidence="16" id="KW-0812">Transmembrane</keyword>
<evidence type="ECO:0000256" key="7">
    <source>
        <dbReference type="ARBA" id="ARBA00022490"/>
    </source>
</evidence>
<dbReference type="GO" id="GO:0051539">
    <property type="term" value="F:4 iron, 4 sulfur cluster binding"/>
    <property type="evidence" value="ECO:0007669"/>
    <property type="project" value="UniProtKB-KW"/>
</dbReference>
<dbReference type="GO" id="GO:0016020">
    <property type="term" value="C:membrane"/>
    <property type="evidence" value="ECO:0007669"/>
    <property type="project" value="InterPro"/>
</dbReference>
<evidence type="ECO:0000313" key="20">
    <source>
        <dbReference type="Proteomes" id="UP000534306"/>
    </source>
</evidence>
<proteinExistence type="predicted"/>
<dbReference type="SMART" id="SM00387">
    <property type="entry name" value="HATPase_c"/>
    <property type="match status" value="1"/>
</dbReference>